<gene>
    <name evidence="1" type="ORF">JTE90_005747</name>
</gene>
<evidence type="ECO:0000313" key="2">
    <source>
        <dbReference type="Proteomes" id="UP000827092"/>
    </source>
</evidence>
<keyword evidence="2" id="KW-1185">Reference proteome</keyword>
<proteinExistence type="predicted"/>
<accession>A0AAV6URZ8</accession>
<dbReference type="EMBL" id="JAFNEN010000282">
    <property type="protein sequence ID" value="KAG8186974.1"/>
    <property type="molecule type" value="Genomic_DNA"/>
</dbReference>
<dbReference type="Proteomes" id="UP000827092">
    <property type="component" value="Unassembled WGS sequence"/>
</dbReference>
<dbReference type="PANTHER" id="PTHR21261">
    <property type="entry name" value="BEAT PROTEIN"/>
    <property type="match status" value="1"/>
</dbReference>
<name>A0AAV6URZ8_9ARAC</name>
<evidence type="ECO:0000313" key="1">
    <source>
        <dbReference type="EMBL" id="KAG8186974.1"/>
    </source>
</evidence>
<organism evidence="1 2">
    <name type="scientific">Oedothorax gibbosus</name>
    <dbReference type="NCBI Taxonomy" id="931172"/>
    <lineage>
        <taxon>Eukaryota</taxon>
        <taxon>Metazoa</taxon>
        <taxon>Ecdysozoa</taxon>
        <taxon>Arthropoda</taxon>
        <taxon>Chelicerata</taxon>
        <taxon>Arachnida</taxon>
        <taxon>Araneae</taxon>
        <taxon>Araneomorphae</taxon>
        <taxon>Entelegynae</taxon>
        <taxon>Araneoidea</taxon>
        <taxon>Linyphiidae</taxon>
        <taxon>Erigoninae</taxon>
        <taxon>Oedothorax</taxon>
    </lineage>
</organism>
<protein>
    <recommendedName>
        <fullName evidence="3">Ig-like domain-containing protein</fullName>
    </recommendedName>
</protein>
<evidence type="ECO:0008006" key="3">
    <source>
        <dbReference type="Google" id="ProtNLM"/>
    </source>
</evidence>
<reference evidence="1 2" key="1">
    <citation type="journal article" date="2022" name="Nat. Ecol. Evol.">
        <title>A masculinizing supergene underlies an exaggerated male reproductive morph in a spider.</title>
        <authorList>
            <person name="Hendrickx F."/>
            <person name="De Corte Z."/>
            <person name="Sonet G."/>
            <person name="Van Belleghem S.M."/>
            <person name="Kostlbacher S."/>
            <person name="Vangestel C."/>
        </authorList>
    </citation>
    <scope>NUCLEOTIDE SEQUENCE [LARGE SCALE GENOMIC DNA]</scope>
    <source>
        <strain evidence="1">W744_W776</strain>
    </source>
</reference>
<dbReference type="PANTHER" id="PTHR21261:SF15">
    <property type="entry name" value="BEATEN PATH IIIA, ISOFORM D-RELATED"/>
    <property type="match status" value="1"/>
</dbReference>
<dbReference type="AlphaFoldDB" id="A0AAV6URZ8"/>
<sequence>MQIASVDCTAFIALDKRLPTSEDGRLIIIPDESHYLVISIVDGDGRLSSVWCLRLVSLHVPTRVIVGETIKLSCGYDLEDDKLYSIKWYRDDVEFFRYVPRDVPPGQFFPLQGVTVDAKRLVSATAILRSERLSRAVGKRIVWFLRRKPPGLFAP</sequence>
<comment type="caution">
    <text evidence="1">The sequence shown here is derived from an EMBL/GenBank/DDBJ whole genome shotgun (WGS) entry which is preliminary data.</text>
</comment>